<evidence type="ECO:0000256" key="1">
    <source>
        <dbReference type="SAM" id="Phobius"/>
    </source>
</evidence>
<feature type="transmembrane region" description="Helical" evidence="1">
    <location>
        <begin position="59"/>
        <end position="84"/>
    </location>
</feature>
<dbReference type="GO" id="GO:0140359">
    <property type="term" value="F:ABC-type transporter activity"/>
    <property type="evidence" value="ECO:0007669"/>
    <property type="project" value="InterPro"/>
</dbReference>
<dbReference type="GO" id="GO:0005886">
    <property type="term" value="C:plasma membrane"/>
    <property type="evidence" value="ECO:0007669"/>
    <property type="project" value="UniProtKB-SubCell"/>
</dbReference>
<dbReference type="Pfam" id="PF12679">
    <property type="entry name" value="ABC2_membrane_2"/>
    <property type="match status" value="1"/>
</dbReference>
<evidence type="ECO:0000313" key="3">
    <source>
        <dbReference type="Proteomes" id="UP000184241"/>
    </source>
</evidence>
<dbReference type="PANTHER" id="PTHR43471:SF12">
    <property type="entry name" value="HYPOTHETICAL MEMBRANE PROTEIN, CONSERVED"/>
    <property type="match status" value="1"/>
</dbReference>
<keyword evidence="1" id="KW-1133">Transmembrane helix</keyword>
<keyword evidence="1" id="KW-0472">Membrane</keyword>
<protein>
    <submittedName>
        <fullName evidence="2">ABC-2 family transporter protein</fullName>
    </submittedName>
</protein>
<dbReference type="Proteomes" id="UP000184241">
    <property type="component" value="Unassembled WGS sequence"/>
</dbReference>
<feature type="transmembrane region" description="Helical" evidence="1">
    <location>
        <begin position="174"/>
        <end position="197"/>
    </location>
</feature>
<sequence>MKINPVWRKELMLSMRSIRFPLTLSISIGVLSGLLILVFDGILSSVRYGGNLSGLVGLYFTVTLIEFILIGMISPTLTASAICGERERGTLDILLSTKMSPLSIILGKLLASLSKVVLLIIASTPVFAITLSLGGVSIVNIIQMILLYIMTAIFCGSVGLFFSSVLKSTKSSTAASYGLLIFLAIGTLIITVLYYSIKSRAASMAGQMFEPNIPFWLYLNPGLGYGSVVYNQLGIGTTSIINGLNQFKAIGSAWIYNIAVEIVLTILLLWGAAVKLNPLKKRRKKK</sequence>
<evidence type="ECO:0000313" key="2">
    <source>
        <dbReference type="EMBL" id="SHI25397.1"/>
    </source>
</evidence>
<feature type="transmembrane region" description="Helical" evidence="1">
    <location>
        <begin position="105"/>
        <end position="129"/>
    </location>
</feature>
<feature type="transmembrane region" description="Helical" evidence="1">
    <location>
        <begin position="20"/>
        <end position="39"/>
    </location>
</feature>
<dbReference type="AlphaFoldDB" id="A0A1M5ZM53"/>
<dbReference type="RefSeq" id="WP_073020943.1">
    <property type="nucleotide sequence ID" value="NZ_FQXU01000009.1"/>
</dbReference>
<dbReference type="EMBL" id="FQXU01000009">
    <property type="protein sequence ID" value="SHI25397.1"/>
    <property type="molecule type" value="Genomic_DNA"/>
</dbReference>
<feature type="transmembrane region" description="Helical" evidence="1">
    <location>
        <begin position="254"/>
        <end position="276"/>
    </location>
</feature>
<reference evidence="2 3" key="1">
    <citation type="submission" date="2016-11" db="EMBL/GenBank/DDBJ databases">
        <authorList>
            <person name="Jaros S."/>
            <person name="Januszkiewicz K."/>
            <person name="Wedrychowicz H."/>
        </authorList>
    </citation>
    <scope>NUCLEOTIDE SEQUENCE [LARGE SCALE GENOMIC DNA]</scope>
    <source>
        <strain evidence="2 3">DSM 6191</strain>
    </source>
</reference>
<accession>A0A1M5ZM53</accession>
<feature type="transmembrane region" description="Helical" evidence="1">
    <location>
        <begin position="141"/>
        <end position="162"/>
    </location>
</feature>
<organism evidence="2 3">
    <name type="scientific">Clostridium intestinale DSM 6191</name>
    <dbReference type="NCBI Taxonomy" id="1121320"/>
    <lineage>
        <taxon>Bacteria</taxon>
        <taxon>Bacillati</taxon>
        <taxon>Bacillota</taxon>
        <taxon>Clostridia</taxon>
        <taxon>Eubacteriales</taxon>
        <taxon>Clostridiaceae</taxon>
        <taxon>Clostridium</taxon>
    </lineage>
</organism>
<gene>
    <name evidence="2" type="ORF">SAMN02745941_03159</name>
</gene>
<keyword evidence="1" id="KW-0812">Transmembrane</keyword>
<name>A0A1M5ZM53_9CLOT</name>
<dbReference type="PANTHER" id="PTHR43471">
    <property type="entry name" value="ABC TRANSPORTER PERMEASE"/>
    <property type="match status" value="1"/>
</dbReference>
<proteinExistence type="predicted"/>